<evidence type="ECO:0000313" key="1">
    <source>
        <dbReference type="EMBL" id="CAB3665320.1"/>
    </source>
</evidence>
<dbReference type="AlphaFoldDB" id="A0A6J5ASQ9"/>
<dbReference type="EMBL" id="CADIJZ010000006">
    <property type="protein sequence ID" value="CAB3665320.1"/>
    <property type="molecule type" value="Genomic_DNA"/>
</dbReference>
<evidence type="ECO:0000313" key="2">
    <source>
        <dbReference type="Proteomes" id="UP000494205"/>
    </source>
</evidence>
<organism evidence="1 2">
    <name type="scientific">Paraburkholderia rhynchosiae</name>
    <dbReference type="NCBI Taxonomy" id="487049"/>
    <lineage>
        <taxon>Bacteria</taxon>
        <taxon>Pseudomonadati</taxon>
        <taxon>Pseudomonadota</taxon>
        <taxon>Betaproteobacteria</taxon>
        <taxon>Burkholderiales</taxon>
        <taxon>Burkholderiaceae</taxon>
        <taxon>Paraburkholderia</taxon>
    </lineage>
</organism>
<dbReference type="Proteomes" id="UP000494205">
    <property type="component" value="Unassembled WGS sequence"/>
</dbReference>
<accession>A0A6J5ASQ9</accession>
<proteinExistence type="predicted"/>
<reference evidence="1 2" key="1">
    <citation type="submission" date="2020-04" db="EMBL/GenBank/DDBJ databases">
        <authorList>
            <person name="De Canck E."/>
        </authorList>
    </citation>
    <scope>NUCLEOTIDE SEQUENCE [LARGE SCALE GENOMIC DNA]</scope>
    <source>
        <strain evidence="1 2">LMG 27174</strain>
    </source>
</reference>
<sequence length="95" mass="10217">MDGLPVRGGRQQIEDLLAAARGAFIGESLRETRTGSGAHRARHTTTDMKTAPVGAALQVCREGLLLLCCSFLGGFRNPGPYRFGRAREELCNVVS</sequence>
<name>A0A6J5ASQ9_9BURK</name>
<protein>
    <submittedName>
        <fullName evidence="1">Uncharacterized protein</fullName>
    </submittedName>
</protein>
<gene>
    <name evidence="1" type="ORF">LMG27174_01850</name>
</gene>